<evidence type="ECO:0000256" key="3">
    <source>
        <dbReference type="ARBA" id="ARBA00023054"/>
    </source>
</evidence>
<dbReference type="InterPro" id="IPR031139">
    <property type="entry name" value="RPGRIP1_fam"/>
</dbReference>
<dbReference type="Proteomes" id="UP000054408">
    <property type="component" value="Unassembled WGS sequence"/>
</dbReference>
<feature type="domain" description="RPGRIP1 C-terminal" evidence="9">
    <location>
        <begin position="1004"/>
        <end position="1160"/>
    </location>
</feature>
<evidence type="ECO:0000256" key="2">
    <source>
        <dbReference type="ARBA" id="ARBA00006042"/>
    </source>
</evidence>
<dbReference type="STRING" id="461836.A0A0L0DNJ6"/>
<evidence type="ECO:0008006" key="12">
    <source>
        <dbReference type="Google" id="ProtNLM"/>
    </source>
</evidence>
<dbReference type="GO" id="GO:0005856">
    <property type="term" value="C:cytoskeleton"/>
    <property type="evidence" value="ECO:0007669"/>
    <property type="project" value="UniProtKB-ARBA"/>
</dbReference>
<evidence type="ECO:0000313" key="11">
    <source>
        <dbReference type="Proteomes" id="UP000054408"/>
    </source>
</evidence>
<feature type="compositionally biased region" description="Low complexity" evidence="7">
    <location>
        <begin position="138"/>
        <end position="156"/>
    </location>
</feature>
<feature type="coiled-coil region" evidence="6">
    <location>
        <begin position="100"/>
        <end position="127"/>
    </location>
</feature>
<evidence type="ECO:0000256" key="4">
    <source>
        <dbReference type="ARBA" id="ARBA00023069"/>
    </source>
</evidence>
<sequence length="1168" mass="123580">MEAWGESSGNVGGRGYRSGQPTPGYVDELEDKYLRLKEAHLALKATAHAQEEKIRKMATKLVRLTSDLKKYRSSHASGRSAQSESANVSFAAARGSAARDVDAEALIADLQDNVRELKHKNESLAKKLIYFRNLNAAPSGGAGSARSRSRYGSVSAKTDSGLARSRSRSRKAGLVPGMLPEGPRSRTRSRKGGMPPRPHSNTAPSSDKMTAVIAFLRNKLGDAESALASLESRNSELEAELQSTRDTLEASANPLHTAALMRKEQADEMQVVRLEAVVQSLKEQLVRSQSQAAGSAALLEPLKANQAALMAENKSLHDQLRAERLRAGQLDSLQQRISVLEGALSEAEVMLADERAAKVAYAEENSRLLSSSVFTSLQSQGEAAKLLADAKLAAAQEAQASALGETKALQGQVSELTAANAELSSQLRKAKVDGLKRETELKAMAEQLGAFTSSGVDTVDLQRALALVKAKKAGAGTLGGASSKVLDFLAPTAPLEDQEETNAGLIRDLTKAHEMLELQMQLNNELKATNGELLADMASVRADYEDQLATYAAQIDAKNATIAKLEDQLASFLYSAPGKVLNRQLEEAGSASQNVPQLRDDENLLELHIGRLDLAHGVTLSPPGADRGTGRVFVAFDVYDFETMATHLAPAAAPAFDYTARYVVKVTPGLFEWLATAAVTLEVYTAAGLEYEHVGSAVVPLAALADDASGKAKHHALEVTALSSGKVLGSLRMSLRLLRPMAEALALHQKRRSLMSVLDPAKAVQSSAAQSRMLALATARSLDLRVNVLSLRLNKARGSSAQPVLYYQLFNTERTALQLAALADADEPGVYRIGELAEFPLKATPELHAYLAARELEFILVDAADPRLSSYIGVASVPLAGLVSTDASGQVILGSYALYSSEGVAIGELAVDIQWGAHYVAPREVGGAGSKHAAGRVHAAQKAVLGDRLASTPDKGVSAAASTVKGQTEARGDDDDDADVLDAPYFDEADRYHPEADAALVAADDKVVVEVGGVSFCDTPDALGIAGELVLMYAFLDEWVEALPVDSSVDAQAQASSFAFGHSRAFPVRPGTSAAAELEGECSPEILGDPQSEFGVFEFTLLSVTSPEAQTEIGLAVIPFNAIINGGDVQDVDLDVVSIATDAPIGTLTVSITAASVLRGAAKRAAST</sequence>
<organism evidence="10 11">
    <name type="scientific">Thecamonas trahens ATCC 50062</name>
    <dbReference type="NCBI Taxonomy" id="461836"/>
    <lineage>
        <taxon>Eukaryota</taxon>
        <taxon>Apusozoa</taxon>
        <taxon>Apusomonadida</taxon>
        <taxon>Apusomonadidae</taxon>
        <taxon>Thecamonas</taxon>
    </lineage>
</organism>
<reference evidence="10 11" key="1">
    <citation type="submission" date="2010-05" db="EMBL/GenBank/DDBJ databases">
        <title>The Genome Sequence of Thecamonas trahens ATCC 50062.</title>
        <authorList>
            <consortium name="The Broad Institute Genome Sequencing Platform"/>
            <person name="Russ C."/>
            <person name="Cuomo C."/>
            <person name="Shea T."/>
            <person name="Young S.K."/>
            <person name="Zeng Q."/>
            <person name="Koehrsen M."/>
            <person name="Haas B."/>
            <person name="Borodovsky M."/>
            <person name="Guigo R."/>
            <person name="Alvarado L."/>
            <person name="Berlin A."/>
            <person name="Bochicchio J."/>
            <person name="Borenstein D."/>
            <person name="Chapman S."/>
            <person name="Chen Z."/>
            <person name="Freedman E."/>
            <person name="Gellesch M."/>
            <person name="Goldberg J."/>
            <person name="Griggs A."/>
            <person name="Gujja S."/>
            <person name="Heilman E."/>
            <person name="Heiman D."/>
            <person name="Hepburn T."/>
            <person name="Howarth C."/>
            <person name="Jen D."/>
            <person name="Larson L."/>
            <person name="Mehta T."/>
            <person name="Park D."/>
            <person name="Pearson M."/>
            <person name="Roberts A."/>
            <person name="Saif S."/>
            <person name="Shenoy N."/>
            <person name="Sisk P."/>
            <person name="Stolte C."/>
            <person name="Sykes S."/>
            <person name="Thomson T."/>
            <person name="Walk T."/>
            <person name="White J."/>
            <person name="Yandava C."/>
            <person name="Burger G."/>
            <person name="Gray M.W."/>
            <person name="Holland P.W.H."/>
            <person name="King N."/>
            <person name="Lang F.B.F."/>
            <person name="Roger A.J."/>
            <person name="Ruiz-Trillo I."/>
            <person name="Lander E."/>
            <person name="Nusbaum C."/>
        </authorList>
    </citation>
    <scope>NUCLEOTIDE SEQUENCE [LARGE SCALE GENOMIC DNA]</scope>
    <source>
        <strain evidence="10 11">ATCC 50062</strain>
    </source>
</reference>
<feature type="coiled-coil region" evidence="6">
    <location>
        <begin position="213"/>
        <end position="247"/>
    </location>
</feature>
<comment type="subcellular location">
    <subcellularLocation>
        <location evidence="1">Cell projection</location>
        <location evidence="1">Cilium</location>
    </subcellularLocation>
</comment>
<name>A0A0L0DNJ6_THETB</name>
<evidence type="ECO:0000256" key="6">
    <source>
        <dbReference type="SAM" id="Coils"/>
    </source>
</evidence>
<dbReference type="Pfam" id="PF11618">
    <property type="entry name" value="C2-C2_1"/>
    <property type="match status" value="1"/>
</dbReference>
<dbReference type="InterPro" id="IPR035892">
    <property type="entry name" value="C2_domain_sf"/>
</dbReference>
<comment type="similarity">
    <text evidence="2">Belongs to the RPGRIP1 family.</text>
</comment>
<keyword evidence="4" id="KW-0969">Cilium</keyword>
<dbReference type="AlphaFoldDB" id="A0A0L0DNJ6"/>
<keyword evidence="11" id="KW-1185">Reference proteome</keyword>
<feature type="region of interest" description="Disordered" evidence="7">
    <location>
        <begin position="1"/>
        <end position="24"/>
    </location>
</feature>
<evidence type="ECO:0000259" key="9">
    <source>
        <dbReference type="Pfam" id="PF18111"/>
    </source>
</evidence>
<dbReference type="OrthoDB" id="2133912at2759"/>
<feature type="region of interest" description="Disordered" evidence="7">
    <location>
        <begin position="138"/>
        <end position="207"/>
    </location>
</feature>
<dbReference type="GO" id="GO:0005929">
    <property type="term" value="C:cilium"/>
    <property type="evidence" value="ECO:0007669"/>
    <property type="project" value="UniProtKB-SubCell"/>
</dbReference>
<dbReference type="InterPro" id="IPR021656">
    <property type="entry name" value="C2-C2_1"/>
</dbReference>
<evidence type="ECO:0000256" key="5">
    <source>
        <dbReference type="ARBA" id="ARBA00023273"/>
    </source>
</evidence>
<dbReference type="GeneID" id="25568222"/>
<keyword evidence="3 6" id="KW-0175">Coiled coil</keyword>
<dbReference type="Gene3D" id="2.60.40.150">
    <property type="entry name" value="C2 domain"/>
    <property type="match status" value="2"/>
</dbReference>
<gene>
    <name evidence="10" type="ORF">AMSG_09852</name>
</gene>
<dbReference type="eggNOG" id="ENOG502QSQG">
    <property type="taxonomic scope" value="Eukaryota"/>
</dbReference>
<dbReference type="PANTHER" id="PTHR14240">
    <property type="entry name" value="RETINITIS PIGMENTOSA GTPASE REGULATOR-INTERACTING PROTEIN"/>
    <property type="match status" value="1"/>
</dbReference>
<accession>A0A0L0DNJ6</accession>
<evidence type="ECO:0000256" key="1">
    <source>
        <dbReference type="ARBA" id="ARBA00004138"/>
    </source>
</evidence>
<protein>
    <recommendedName>
        <fullName evidence="12">RPGR-interacting protein 1 first C2 domain-containing protein</fullName>
    </recommendedName>
</protein>
<dbReference type="InterPro" id="IPR041091">
    <property type="entry name" value="RPGRIP1_C"/>
</dbReference>
<dbReference type="SUPFAM" id="SSF49562">
    <property type="entry name" value="C2 domain (Calcium/lipid-binding domain, CaLB)"/>
    <property type="match status" value="1"/>
</dbReference>
<dbReference type="RefSeq" id="XP_013754268.1">
    <property type="nucleotide sequence ID" value="XM_013898814.1"/>
</dbReference>
<feature type="region of interest" description="Disordered" evidence="7">
    <location>
        <begin position="954"/>
        <end position="978"/>
    </location>
</feature>
<proteinExistence type="inferred from homology"/>
<evidence type="ECO:0000259" key="8">
    <source>
        <dbReference type="Pfam" id="PF11618"/>
    </source>
</evidence>
<evidence type="ECO:0000256" key="7">
    <source>
        <dbReference type="SAM" id="MobiDB-lite"/>
    </source>
</evidence>
<evidence type="ECO:0000313" key="10">
    <source>
        <dbReference type="EMBL" id="KNC53892.1"/>
    </source>
</evidence>
<keyword evidence="5" id="KW-0966">Cell projection</keyword>
<dbReference type="Pfam" id="PF18111">
    <property type="entry name" value="RPGR1_C"/>
    <property type="match status" value="1"/>
</dbReference>
<feature type="domain" description="RPGR-interacting protein 1 first C2" evidence="8">
    <location>
        <begin position="597"/>
        <end position="740"/>
    </location>
</feature>
<dbReference type="EMBL" id="GL349483">
    <property type="protein sequence ID" value="KNC53892.1"/>
    <property type="molecule type" value="Genomic_DNA"/>
</dbReference>